<dbReference type="InterPro" id="IPR036264">
    <property type="entry name" value="Bact_exopeptidase_dim_dom"/>
</dbReference>
<dbReference type="OrthoDB" id="9776600at2"/>
<dbReference type="PIRSF" id="PIRSF037238">
    <property type="entry name" value="Carboxypeptidase_G2"/>
    <property type="match status" value="1"/>
</dbReference>
<dbReference type="CDD" id="cd03885">
    <property type="entry name" value="M20_CPDG2"/>
    <property type="match status" value="1"/>
</dbReference>
<dbReference type="PANTHER" id="PTHR43808">
    <property type="entry name" value="ACETYLORNITHINE DEACETYLASE"/>
    <property type="match status" value="1"/>
</dbReference>
<dbReference type="Gene3D" id="3.40.630.10">
    <property type="entry name" value="Zn peptidases"/>
    <property type="match status" value="1"/>
</dbReference>
<evidence type="ECO:0000256" key="3">
    <source>
        <dbReference type="PIRSR" id="PIRSR037238-1"/>
    </source>
</evidence>
<dbReference type="InterPro" id="IPR011650">
    <property type="entry name" value="Peptidase_M20_dimer"/>
</dbReference>
<keyword evidence="1" id="KW-0479">Metal-binding</keyword>
<name>A0A512DU42_9PROT</name>
<dbReference type="Pfam" id="PF07687">
    <property type="entry name" value="M20_dimer"/>
    <property type="match status" value="1"/>
</dbReference>
<dbReference type="GO" id="GO:0016787">
    <property type="term" value="F:hydrolase activity"/>
    <property type="evidence" value="ECO:0007669"/>
    <property type="project" value="UniProtKB-KW"/>
</dbReference>
<keyword evidence="2" id="KW-0378">Hydrolase</keyword>
<dbReference type="Pfam" id="PF01546">
    <property type="entry name" value="Peptidase_M20"/>
    <property type="match status" value="1"/>
</dbReference>
<feature type="active site" evidence="3">
    <location>
        <position position="95"/>
    </location>
</feature>
<proteinExistence type="predicted"/>
<sequence>MKDANEHEIRAWLAEREPAMLALLAELVNIDSGSYDKPGVDAVGARLVQFFQSVGIAVRTEPVAERGDAMRMATVPDHAGLDHAGRNFLLMGHRDTVFPKGEASRRPFRMEGGRAYGPGVADMKGGLVMNAFVMAAFRQLAPGIPLVALMTGDEEIGSLASRPFIEREARKARAVFNAEPGRVSGNVVTGRKGGLHFTFEVTGKAAHSGVNFTDGASAIGEMAHKIVALHGLTRVPEGITVNVGLAGGGQSHNTTAPHARGEIDTRYVTNDQRDHLVASVERIMAEVQVPGTRSRATLLSEFLPLVPTPASEAVTGAYLSVAAELGHPISGEFTGGCADSGFTASLGAPTLCGTGPVGGRAHTADEYIEVPSLLARAQILATTVLRMARPA</sequence>
<dbReference type="InterPro" id="IPR017150">
    <property type="entry name" value="Pept_M20_glutamate_carboxypep"/>
</dbReference>
<reference evidence="5 6" key="1">
    <citation type="submission" date="2019-07" db="EMBL/GenBank/DDBJ databases">
        <title>Whole genome shotgun sequence of Skermanella aerolata NBRC 106429.</title>
        <authorList>
            <person name="Hosoyama A."/>
            <person name="Uohara A."/>
            <person name="Ohji S."/>
            <person name="Ichikawa N."/>
        </authorList>
    </citation>
    <scope>NUCLEOTIDE SEQUENCE [LARGE SCALE GENOMIC DNA]</scope>
    <source>
        <strain evidence="5 6">NBRC 106429</strain>
    </source>
</reference>
<dbReference type="SUPFAM" id="SSF55031">
    <property type="entry name" value="Bacterial exopeptidase dimerisation domain"/>
    <property type="match status" value="1"/>
</dbReference>
<accession>A0A512DU42</accession>
<evidence type="ECO:0000256" key="2">
    <source>
        <dbReference type="ARBA" id="ARBA00022801"/>
    </source>
</evidence>
<dbReference type="Proteomes" id="UP000321523">
    <property type="component" value="Unassembled WGS sequence"/>
</dbReference>
<dbReference type="InterPro" id="IPR002933">
    <property type="entry name" value="Peptidase_M20"/>
</dbReference>
<evidence type="ECO:0000313" key="6">
    <source>
        <dbReference type="Proteomes" id="UP000321523"/>
    </source>
</evidence>
<gene>
    <name evidence="5" type="ORF">SAE02_41360</name>
</gene>
<evidence type="ECO:0000259" key="4">
    <source>
        <dbReference type="Pfam" id="PF07687"/>
    </source>
</evidence>
<dbReference type="PANTHER" id="PTHR43808:SF9">
    <property type="entry name" value="BLL0789 PROTEIN"/>
    <property type="match status" value="1"/>
</dbReference>
<feature type="domain" description="Peptidase M20 dimerisation" evidence="4">
    <location>
        <begin position="189"/>
        <end position="290"/>
    </location>
</feature>
<evidence type="ECO:0000313" key="5">
    <source>
        <dbReference type="EMBL" id="GEO39988.1"/>
    </source>
</evidence>
<feature type="active site" description="Proton acceptor" evidence="3">
    <location>
        <position position="154"/>
    </location>
</feature>
<organism evidence="5 6">
    <name type="scientific">Skermanella aerolata</name>
    <dbReference type="NCBI Taxonomy" id="393310"/>
    <lineage>
        <taxon>Bacteria</taxon>
        <taxon>Pseudomonadati</taxon>
        <taxon>Pseudomonadota</taxon>
        <taxon>Alphaproteobacteria</taxon>
        <taxon>Rhodospirillales</taxon>
        <taxon>Azospirillaceae</taxon>
        <taxon>Skermanella</taxon>
    </lineage>
</organism>
<dbReference type="InterPro" id="IPR050072">
    <property type="entry name" value="Peptidase_M20A"/>
</dbReference>
<evidence type="ECO:0000256" key="1">
    <source>
        <dbReference type="ARBA" id="ARBA00022723"/>
    </source>
</evidence>
<dbReference type="AlphaFoldDB" id="A0A512DU42"/>
<protein>
    <submittedName>
        <fullName evidence="5">Peptidase M20</fullName>
    </submittedName>
</protein>
<dbReference type="SUPFAM" id="SSF53187">
    <property type="entry name" value="Zn-dependent exopeptidases"/>
    <property type="match status" value="1"/>
</dbReference>
<keyword evidence="6" id="KW-1185">Reference proteome</keyword>
<dbReference type="Gene3D" id="3.30.70.360">
    <property type="match status" value="1"/>
</dbReference>
<dbReference type="EMBL" id="BJYZ01000019">
    <property type="protein sequence ID" value="GEO39988.1"/>
    <property type="molecule type" value="Genomic_DNA"/>
</dbReference>
<comment type="caution">
    <text evidence="5">The sequence shown here is derived from an EMBL/GenBank/DDBJ whole genome shotgun (WGS) entry which is preliminary data.</text>
</comment>
<dbReference type="GO" id="GO:0046872">
    <property type="term" value="F:metal ion binding"/>
    <property type="evidence" value="ECO:0007669"/>
    <property type="project" value="UniProtKB-KW"/>
</dbReference>
<dbReference type="RefSeq" id="WP_044433738.1">
    <property type="nucleotide sequence ID" value="NZ_BJYZ01000019.1"/>
</dbReference>